<dbReference type="SUPFAM" id="SSF56496">
    <property type="entry name" value="Fibrinogen C-terminal domain-like"/>
    <property type="match status" value="2"/>
</dbReference>
<protein>
    <submittedName>
        <fullName evidence="2">Techylectin-5B</fullName>
    </submittedName>
</protein>
<reference evidence="2" key="1">
    <citation type="journal article" date="2012" name="Nature">
        <title>The oyster genome reveals stress adaptation and complexity of shell formation.</title>
        <authorList>
            <person name="Zhang G."/>
            <person name="Fang X."/>
            <person name="Guo X."/>
            <person name="Li L."/>
            <person name="Luo R."/>
            <person name="Xu F."/>
            <person name="Yang P."/>
            <person name="Zhang L."/>
            <person name="Wang X."/>
            <person name="Qi H."/>
            <person name="Xiong Z."/>
            <person name="Que H."/>
            <person name="Xie Y."/>
            <person name="Holland P.W."/>
            <person name="Paps J."/>
            <person name="Zhu Y."/>
            <person name="Wu F."/>
            <person name="Chen Y."/>
            <person name="Wang J."/>
            <person name="Peng C."/>
            <person name="Meng J."/>
            <person name="Yang L."/>
            <person name="Liu J."/>
            <person name="Wen B."/>
            <person name="Zhang N."/>
            <person name="Huang Z."/>
            <person name="Zhu Q."/>
            <person name="Feng Y."/>
            <person name="Mount A."/>
            <person name="Hedgecock D."/>
            <person name="Xu Z."/>
            <person name="Liu Y."/>
            <person name="Domazet-Loso T."/>
            <person name="Du Y."/>
            <person name="Sun X."/>
            <person name="Zhang S."/>
            <person name="Liu B."/>
            <person name="Cheng P."/>
            <person name="Jiang X."/>
            <person name="Li J."/>
            <person name="Fan D."/>
            <person name="Wang W."/>
            <person name="Fu W."/>
            <person name="Wang T."/>
            <person name="Wang B."/>
            <person name="Zhang J."/>
            <person name="Peng Z."/>
            <person name="Li Y."/>
            <person name="Li N."/>
            <person name="Wang J."/>
            <person name="Chen M."/>
            <person name="He Y."/>
            <person name="Tan F."/>
            <person name="Song X."/>
            <person name="Zheng Q."/>
            <person name="Huang R."/>
            <person name="Yang H."/>
            <person name="Du X."/>
            <person name="Chen L."/>
            <person name="Yang M."/>
            <person name="Gaffney P.M."/>
            <person name="Wang S."/>
            <person name="Luo L."/>
            <person name="She Z."/>
            <person name="Ming Y."/>
            <person name="Huang W."/>
            <person name="Zhang S."/>
            <person name="Huang B."/>
            <person name="Zhang Y."/>
            <person name="Qu T."/>
            <person name="Ni P."/>
            <person name="Miao G."/>
            <person name="Wang J."/>
            <person name="Wang Q."/>
            <person name="Steinberg C.E."/>
            <person name="Wang H."/>
            <person name="Li N."/>
            <person name="Qian L."/>
            <person name="Zhang G."/>
            <person name="Li Y."/>
            <person name="Yang H."/>
            <person name="Liu X."/>
            <person name="Wang J."/>
            <person name="Yin Y."/>
            <person name="Wang J."/>
        </authorList>
    </citation>
    <scope>NUCLEOTIDE SEQUENCE [LARGE SCALE GENOMIC DNA]</scope>
    <source>
        <strain evidence="2">05x7-T-G4-1.051#20</strain>
    </source>
</reference>
<dbReference type="Pfam" id="PF00147">
    <property type="entry name" value="Fibrinogen_C"/>
    <property type="match status" value="4"/>
</dbReference>
<dbReference type="AlphaFoldDB" id="K1RGQ9"/>
<accession>K1RGQ9</accession>
<dbReference type="GO" id="GO:0005615">
    <property type="term" value="C:extracellular space"/>
    <property type="evidence" value="ECO:0007669"/>
    <property type="project" value="TreeGrafter"/>
</dbReference>
<dbReference type="HOGENOM" id="CLU_792871_0_0_1"/>
<name>K1RGQ9_MAGGI</name>
<evidence type="ECO:0000313" key="2">
    <source>
        <dbReference type="EMBL" id="EKC33326.1"/>
    </source>
</evidence>
<dbReference type="InterPro" id="IPR050373">
    <property type="entry name" value="Fibrinogen_C-term_domain"/>
</dbReference>
<proteinExistence type="predicted"/>
<dbReference type="SMART" id="SM00186">
    <property type="entry name" value="FBG"/>
    <property type="match status" value="1"/>
</dbReference>
<dbReference type="PROSITE" id="PS51406">
    <property type="entry name" value="FIBRINOGEN_C_2"/>
    <property type="match status" value="2"/>
</dbReference>
<feature type="domain" description="Fibrinogen C-terminal" evidence="1">
    <location>
        <begin position="146"/>
        <end position="350"/>
    </location>
</feature>
<dbReference type="InterPro" id="IPR014716">
    <property type="entry name" value="Fibrinogen_a/b/g_C_1"/>
</dbReference>
<dbReference type="EMBL" id="JH818368">
    <property type="protein sequence ID" value="EKC33326.1"/>
    <property type="molecule type" value="Genomic_DNA"/>
</dbReference>
<dbReference type="InterPro" id="IPR036056">
    <property type="entry name" value="Fibrinogen-like_C"/>
</dbReference>
<dbReference type="FunCoup" id="K1RGQ9">
    <property type="interactions" value="55"/>
</dbReference>
<sequence>MKILVLCEAVALFVCCVGYQENPNIPEQKRVDCSDILKNDPNKRNQDGVYTIYPDHTHAKKVFCDMTTNGGGWTMAEWLEPWPLSAKCVDSRVCNDIIHQLTKDRPATLRVDLQRFSGEKGHAEYSKFAVGDENSKYKLTVSGYSGNIEQKRVDCSDILKNDPNKRNQDGVYTIYPDHTHAKKVFCDMTTNGGGWTMAEWLEPWPLSAKCVDSRVCNDIIHQLTKDRPATLRVDLQRFSGEKGHAEYSKFAVGDENSKYKLTVSGYSGNIDDKLSGHNQMTFSTKDHDNDAYGGSCAQHFYGGWWYRKCHDVNINGLYAPSALNDPKYANWSYWRHSYEALKTTQMMIRP</sequence>
<dbReference type="InParanoid" id="K1RGQ9"/>
<dbReference type="NCBIfam" id="NF040941">
    <property type="entry name" value="GGGWT_bact"/>
    <property type="match status" value="2"/>
</dbReference>
<dbReference type="InterPro" id="IPR002181">
    <property type="entry name" value="Fibrinogen_a/b/g_C_dom"/>
</dbReference>
<organism evidence="2">
    <name type="scientific">Magallana gigas</name>
    <name type="common">Pacific oyster</name>
    <name type="synonym">Crassostrea gigas</name>
    <dbReference type="NCBI Taxonomy" id="29159"/>
    <lineage>
        <taxon>Eukaryota</taxon>
        <taxon>Metazoa</taxon>
        <taxon>Spiralia</taxon>
        <taxon>Lophotrochozoa</taxon>
        <taxon>Mollusca</taxon>
        <taxon>Bivalvia</taxon>
        <taxon>Autobranchia</taxon>
        <taxon>Pteriomorphia</taxon>
        <taxon>Ostreida</taxon>
        <taxon>Ostreoidea</taxon>
        <taxon>Ostreidae</taxon>
        <taxon>Magallana</taxon>
    </lineage>
</organism>
<feature type="domain" description="Fibrinogen C-terminal" evidence="1">
    <location>
        <begin position="24"/>
        <end position="74"/>
    </location>
</feature>
<dbReference type="Gene3D" id="3.90.215.10">
    <property type="entry name" value="Gamma Fibrinogen, chain A, domain 1"/>
    <property type="match status" value="4"/>
</dbReference>
<dbReference type="PANTHER" id="PTHR19143">
    <property type="entry name" value="FIBRINOGEN/TENASCIN/ANGIOPOEITIN"/>
    <property type="match status" value="1"/>
</dbReference>
<evidence type="ECO:0000259" key="1">
    <source>
        <dbReference type="PROSITE" id="PS51406"/>
    </source>
</evidence>
<gene>
    <name evidence="2" type="ORF">CGI_10014317</name>
</gene>
<dbReference type="CDD" id="cd00087">
    <property type="entry name" value="FReD"/>
    <property type="match status" value="1"/>
</dbReference>